<dbReference type="AlphaFoldDB" id="A0A9P4P4B2"/>
<dbReference type="Gene3D" id="3.30.930.10">
    <property type="entry name" value="Bira Bifunctional Protein, Domain 2"/>
    <property type="match status" value="1"/>
</dbReference>
<dbReference type="PANTHER" id="PTHR11778">
    <property type="entry name" value="SERYL-TRNA SYNTHETASE"/>
    <property type="match status" value="1"/>
</dbReference>
<dbReference type="PRINTS" id="PR00981">
    <property type="entry name" value="TRNASYNTHSER"/>
</dbReference>
<keyword evidence="2" id="KW-0436">Ligase</keyword>
<keyword evidence="5" id="KW-0030">Aminoacyl-tRNA synthetase</keyword>
<feature type="binding site" evidence="8">
    <location>
        <position position="337"/>
    </location>
    <ligand>
        <name>L-serine</name>
        <dbReference type="ChEBI" id="CHEBI:33384"/>
    </ligand>
</feature>
<evidence type="ECO:0000256" key="6">
    <source>
        <dbReference type="ARBA" id="ARBA00031113"/>
    </source>
</evidence>
<evidence type="ECO:0000256" key="2">
    <source>
        <dbReference type="ARBA" id="ARBA00022598"/>
    </source>
</evidence>
<dbReference type="Gene3D" id="1.10.287.40">
    <property type="entry name" value="Serine-tRNA synthetase, tRNA binding domain"/>
    <property type="match status" value="1"/>
</dbReference>
<evidence type="ECO:0000256" key="10">
    <source>
        <dbReference type="SAM" id="Coils"/>
    </source>
</evidence>
<dbReference type="SUPFAM" id="SSF46589">
    <property type="entry name" value="tRNA-binding arm"/>
    <property type="match status" value="1"/>
</dbReference>
<dbReference type="InterPro" id="IPR002314">
    <property type="entry name" value="aa-tRNA-synt_IIb"/>
</dbReference>
<name>A0A9P4P4B2_9PEZI</name>
<proteinExistence type="predicted"/>
<dbReference type="EMBL" id="MU007010">
    <property type="protein sequence ID" value="KAF2436364.1"/>
    <property type="molecule type" value="Genomic_DNA"/>
</dbReference>
<dbReference type="InterPro" id="IPR015866">
    <property type="entry name" value="Ser-tRNA-synth_1_N"/>
</dbReference>
<feature type="domain" description="Aminoacyl-transfer RNA synthetases class-II family profile" evidence="12">
    <location>
        <begin position="230"/>
        <end position="485"/>
    </location>
</feature>
<feature type="binding site" evidence="8">
    <location>
        <position position="283"/>
    </location>
    <ligand>
        <name>L-serine</name>
        <dbReference type="ChEBI" id="CHEBI:33384"/>
    </ligand>
</feature>
<protein>
    <recommendedName>
        <fullName evidence="1">serine--tRNA ligase</fullName>
        <ecNumber evidence="1">6.1.1.11</ecNumber>
    </recommendedName>
    <alternativeName>
        <fullName evidence="6">Seryl-tRNA synthetase</fullName>
    </alternativeName>
    <alternativeName>
        <fullName evidence="7">Seryl-tRNA(Ser) synthetase</fullName>
    </alternativeName>
</protein>
<feature type="binding site" evidence="8">
    <location>
        <position position="314"/>
    </location>
    <ligand>
        <name>L-serine</name>
        <dbReference type="ChEBI" id="CHEBI:33384"/>
    </ligand>
</feature>
<evidence type="ECO:0000256" key="8">
    <source>
        <dbReference type="PIRSR" id="PIRSR001529-1"/>
    </source>
</evidence>
<feature type="binding site" evidence="9">
    <location>
        <begin position="424"/>
        <end position="427"/>
    </location>
    <ligand>
        <name>ATP</name>
        <dbReference type="ChEBI" id="CHEBI:30616"/>
    </ligand>
</feature>
<dbReference type="Pfam" id="PF00587">
    <property type="entry name" value="tRNA-synt_2b"/>
    <property type="match status" value="1"/>
</dbReference>
<dbReference type="InterPro" id="IPR042103">
    <property type="entry name" value="SerRS_1_N_sf"/>
</dbReference>
<feature type="site" description="Important for serine binding" evidence="8">
    <location>
        <position position="459"/>
    </location>
</feature>
<sequence length="529" mass="59170">MKPLLSPLSSCASCRRRILTTFGLTLPKRPYTRPSIAPKPTLDIKHIRQAPGLYEQNCIIRNHRAQSKNPWRIKELYDQITQSRRAATELRTRRNEINELLKSAEGDAKPALLKEAKELKGKDASFVENEAKWEREAQDLAEALPNLSSTSTPVGERAEVIGEINEQHPVITERSRLAGTTSHIDIGAELDILDFTSASKTTGWGWYYLKTEAALLEQALINYSLQVAMERGWKIVSPPSMVYEHIAYACGFQPRDQNGEQQIYAIQQSKKDAGKPKLVLAGTAEIPLAAMKANQTMEESELPLKLIGVNRCYRAEAGARGINTKGLYRVHEFTKVEMFAWTLPDENSDAHNGTGAAFAEIHTPHAEVIFDEMLSIQTHILKSLGLHCRILEMPTTDLGASASRKKDIEAFFPSRSLKNEGYGEVTSASICTDYQTRRLGTRFKSKSGKIDFPCTVNGTAMAVPRVLAAILENGWDEGERRVEIPEVLRPWMGGRTFIEGKKIVKGEEVTKESIKGDEREDIQREHTLS</sequence>
<keyword evidence="10" id="KW-0175">Coiled coil</keyword>
<comment type="caution">
    <text evidence="13">The sequence shown here is derived from an EMBL/GenBank/DDBJ whole genome shotgun (WGS) entry which is preliminary data.</text>
</comment>
<dbReference type="InterPro" id="IPR045864">
    <property type="entry name" value="aa-tRNA-synth_II/BPL/LPL"/>
</dbReference>
<evidence type="ECO:0000256" key="3">
    <source>
        <dbReference type="ARBA" id="ARBA00022741"/>
    </source>
</evidence>
<evidence type="ECO:0000313" key="14">
    <source>
        <dbReference type="Proteomes" id="UP000800235"/>
    </source>
</evidence>
<evidence type="ECO:0000259" key="12">
    <source>
        <dbReference type="PROSITE" id="PS50862"/>
    </source>
</evidence>
<dbReference type="Proteomes" id="UP000800235">
    <property type="component" value="Unassembled WGS sequence"/>
</dbReference>
<keyword evidence="4 9" id="KW-0067">ATP-binding</keyword>
<dbReference type="GO" id="GO:0006434">
    <property type="term" value="P:seryl-tRNA aminoacylation"/>
    <property type="evidence" value="ECO:0007669"/>
    <property type="project" value="InterPro"/>
</dbReference>
<evidence type="ECO:0000256" key="5">
    <source>
        <dbReference type="ARBA" id="ARBA00023146"/>
    </source>
</evidence>
<dbReference type="GO" id="GO:0004828">
    <property type="term" value="F:serine-tRNA ligase activity"/>
    <property type="evidence" value="ECO:0007669"/>
    <property type="project" value="UniProtKB-EC"/>
</dbReference>
<evidence type="ECO:0000256" key="1">
    <source>
        <dbReference type="ARBA" id="ARBA00012840"/>
    </source>
</evidence>
<dbReference type="SUPFAM" id="SSF55681">
    <property type="entry name" value="Class II aaRS and biotin synthetases"/>
    <property type="match status" value="1"/>
</dbReference>
<dbReference type="InterPro" id="IPR002317">
    <property type="entry name" value="Ser-tRNA-ligase_type_1"/>
</dbReference>
<dbReference type="OrthoDB" id="10264585at2759"/>
<dbReference type="InterPro" id="IPR010978">
    <property type="entry name" value="tRNA-bd_arm"/>
</dbReference>
<dbReference type="FunFam" id="3.30.930.10:FF:000069">
    <property type="entry name" value="Seryl-tRNA synthetase"/>
    <property type="match status" value="1"/>
</dbReference>
<evidence type="ECO:0000313" key="13">
    <source>
        <dbReference type="EMBL" id="KAF2436364.1"/>
    </source>
</evidence>
<evidence type="ECO:0000256" key="4">
    <source>
        <dbReference type="ARBA" id="ARBA00022840"/>
    </source>
</evidence>
<gene>
    <name evidence="13" type="ORF">EJ08DRAFT_728894</name>
</gene>
<dbReference type="Pfam" id="PF02403">
    <property type="entry name" value="Seryl_tRNA_N"/>
    <property type="match status" value="1"/>
</dbReference>
<feature type="region of interest" description="Disordered" evidence="11">
    <location>
        <begin position="508"/>
        <end position="529"/>
    </location>
</feature>
<accession>A0A9P4P4B2</accession>
<dbReference type="GO" id="GO:0005524">
    <property type="term" value="F:ATP binding"/>
    <property type="evidence" value="ECO:0007669"/>
    <property type="project" value="UniProtKB-KW"/>
</dbReference>
<feature type="binding site" evidence="9">
    <location>
        <begin position="314"/>
        <end position="316"/>
    </location>
    <ligand>
        <name>ATP</name>
        <dbReference type="ChEBI" id="CHEBI:30616"/>
    </ligand>
</feature>
<evidence type="ECO:0000256" key="11">
    <source>
        <dbReference type="SAM" id="MobiDB-lite"/>
    </source>
</evidence>
<reference evidence="13" key="1">
    <citation type="journal article" date="2020" name="Stud. Mycol.">
        <title>101 Dothideomycetes genomes: a test case for predicting lifestyles and emergence of pathogens.</title>
        <authorList>
            <person name="Haridas S."/>
            <person name="Albert R."/>
            <person name="Binder M."/>
            <person name="Bloem J."/>
            <person name="Labutti K."/>
            <person name="Salamov A."/>
            <person name="Andreopoulos B."/>
            <person name="Baker S."/>
            <person name="Barry K."/>
            <person name="Bills G."/>
            <person name="Bluhm B."/>
            <person name="Cannon C."/>
            <person name="Castanera R."/>
            <person name="Culley D."/>
            <person name="Daum C."/>
            <person name="Ezra D."/>
            <person name="Gonzalez J."/>
            <person name="Henrissat B."/>
            <person name="Kuo A."/>
            <person name="Liang C."/>
            <person name="Lipzen A."/>
            <person name="Lutzoni F."/>
            <person name="Magnuson J."/>
            <person name="Mondo S."/>
            <person name="Nolan M."/>
            <person name="Ohm R."/>
            <person name="Pangilinan J."/>
            <person name="Park H.-J."/>
            <person name="Ramirez L."/>
            <person name="Alfaro M."/>
            <person name="Sun H."/>
            <person name="Tritt A."/>
            <person name="Yoshinaga Y."/>
            <person name="Zwiers L.-H."/>
            <person name="Turgeon B."/>
            <person name="Goodwin S."/>
            <person name="Spatafora J."/>
            <person name="Crous P."/>
            <person name="Grigoriev I."/>
        </authorList>
    </citation>
    <scope>NUCLEOTIDE SEQUENCE</scope>
    <source>
        <strain evidence="13">CBS 130266</strain>
    </source>
</reference>
<dbReference type="PROSITE" id="PS50862">
    <property type="entry name" value="AA_TRNA_LIGASE_II"/>
    <property type="match status" value="1"/>
</dbReference>
<keyword evidence="3" id="KW-0547">Nucleotide-binding</keyword>
<keyword evidence="14" id="KW-1185">Reference proteome</keyword>
<organism evidence="13 14">
    <name type="scientific">Tothia fuscella</name>
    <dbReference type="NCBI Taxonomy" id="1048955"/>
    <lineage>
        <taxon>Eukaryota</taxon>
        <taxon>Fungi</taxon>
        <taxon>Dikarya</taxon>
        <taxon>Ascomycota</taxon>
        <taxon>Pezizomycotina</taxon>
        <taxon>Dothideomycetes</taxon>
        <taxon>Pleosporomycetidae</taxon>
        <taxon>Venturiales</taxon>
        <taxon>Cylindrosympodiaceae</taxon>
        <taxon>Tothia</taxon>
    </lineage>
</organism>
<feature type="coiled-coil region" evidence="10">
    <location>
        <begin position="73"/>
        <end position="107"/>
    </location>
</feature>
<dbReference type="NCBIfam" id="TIGR00414">
    <property type="entry name" value="serS"/>
    <property type="match status" value="1"/>
</dbReference>
<dbReference type="InterPro" id="IPR006195">
    <property type="entry name" value="aa-tRNA-synth_II"/>
</dbReference>
<feature type="binding site" evidence="9">
    <location>
        <begin position="330"/>
        <end position="333"/>
    </location>
    <ligand>
        <name>ATP</name>
        <dbReference type="ChEBI" id="CHEBI:30616"/>
    </ligand>
</feature>
<dbReference type="EC" id="6.1.1.11" evidence="1"/>
<feature type="binding site" evidence="8">
    <location>
        <position position="457"/>
    </location>
    <ligand>
        <name>L-serine</name>
        <dbReference type="ChEBI" id="CHEBI:33384"/>
    </ligand>
</feature>
<dbReference type="PIRSF" id="PIRSF001529">
    <property type="entry name" value="Ser-tRNA-synth_IIa"/>
    <property type="match status" value="1"/>
</dbReference>
<evidence type="ECO:0000256" key="7">
    <source>
        <dbReference type="ARBA" id="ARBA00034892"/>
    </source>
</evidence>
<evidence type="ECO:0000256" key="9">
    <source>
        <dbReference type="PIRSR" id="PIRSR001529-2"/>
    </source>
</evidence>